<dbReference type="InterPro" id="IPR005740">
    <property type="entry name" value="ParE_type2"/>
</dbReference>
<keyword evidence="10" id="KW-0067">ATP-binding</keyword>
<evidence type="ECO:0000256" key="10">
    <source>
        <dbReference type="HAMAP-Rule" id="MF_00939"/>
    </source>
</evidence>
<keyword evidence="5" id="KW-0460">Magnesium</keyword>
<dbReference type="SUPFAM" id="SSF55874">
    <property type="entry name" value="ATPase domain of HSP90 chaperone/DNA topoisomerase II/histidine kinase"/>
    <property type="match status" value="1"/>
</dbReference>
<evidence type="ECO:0000256" key="7">
    <source>
        <dbReference type="ARBA" id="ARBA00023125"/>
    </source>
</evidence>
<dbReference type="InterPro" id="IPR000565">
    <property type="entry name" value="Topo_IIA_B"/>
</dbReference>
<dbReference type="FunFam" id="3.30.230.10:FF:000005">
    <property type="entry name" value="DNA gyrase subunit B"/>
    <property type="match status" value="1"/>
</dbReference>
<proteinExistence type="inferred from homology"/>
<comment type="cofactor">
    <cofactor evidence="2">
        <name>Mg(2+)</name>
        <dbReference type="ChEBI" id="CHEBI:18420"/>
    </cofactor>
</comment>
<dbReference type="SUPFAM" id="SSF56719">
    <property type="entry name" value="Type II DNA topoisomerase"/>
    <property type="match status" value="1"/>
</dbReference>
<comment type="similarity">
    <text evidence="3">Belongs to the type II topoisomerase GyrB family.</text>
</comment>
<dbReference type="OrthoDB" id="9802808at2"/>
<gene>
    <name evidence="10" type="primary">parE</name>
    <name evidence="13" type="ORF">SAMN04487944_101219</name>
</gene>
<evidence type="ECO:0000256" key="11">
    <source>
        <dbReference type="SAM" id="MobiDB-lite"/>
    </source>
</evidence>
<feature type="site" description="Interaction with DNA" evidence="10">
    <location>
        <position position="508"/>
    </location>
</feature>
<evidence type="ECO:0000256" key="6">
    <source>
        <dbReference type="ARBA" id="ARBA00023029"/>
    </source>
</evidence>
<keyword evidence="4" id="KW-0479">Metal-binding</keyword>
<dbReference type="InterPro" id="IPR003594">
    <property type="entry name" value="HATPase_dom"/>
</dbReference>
<dbReference type="NCBIfam" id="TIGR01058">
    <property type="entry name" value="parE_Gpos"/>
    <property type="match status" value="1"/>
</dbReference>
<dbReference type="InterPro" id="IPR018522">
    <property type="entry name" value="TopoIIA_CS"/>
</dbReference>
<dbReference type="STRING" id="531814.SAMN04487944_101219"/>
<comment type="subunit">
    <text evidence="9 10">Heterotetramer composed of ParC and ParE.</text>
</comment>
<dbReference type="GO" id="GO:0006265">
    <property type="term" value="P:DNA topological change"/>
    <property type="evidence" value="ECO:0007669"/>
    <property type="project" value="UniProtKB-UniRule"/>
</dbReference>
<feature type="domain" description="Toprim" evidence="12">
    <location>
        <begin position="422"/>
        <end position="536"/>
    </location>
</feature>
<keyword evidence="6 10" id="KW-0799">Topoisomerase</keyword>
<feature type="binding site" evidence="10">
    <location>
        <position position="7"/>
    </location>
    <ligand>
        <name>ATP</name>
        <dbReference type="ChEBI" id="CHEBI:30616"/>
    </ligand>
</feature>
<dbReference type="PRINTS" id="PR01159">
    <property type="entry name" value="DNAGYRASEB"/>
</dbReference>
<dbReference type="CDD" id="cd16928">
    <property type="entry name" value="HATPase_GyrB-like"/>
    <property type="match status" value="1"/>
</dbReference>
<feature type="binding site" evidence="10">
    <location>
        <begin position="114"/>
        <end position="120"/>
    </location>
    <ligand>
        <name>ATP</name>
        <dbReference type="ChEBI" id="CHEBI:30616"/>
    </ligand>
</feature>
<dbReference type="PRINTS" id="PR00418">
    <property type="entry name" value="TPI2FAMILY"/>
</dbReference>
<dbReference type="HAMAP" id="MF_00939">
    <property type="entry name" value="ParE_type2"/>
    <property type="match status" value="1"/>
</dbReference>
<dbReference type="InterPro" id="IPR006171">
    <property type="entry name" value="TOPRIM_dom"/>
</dbReference>
<accession>A0A1H9LF35</accession>
<dbReference type="EC" id="5.6.2.2" evidence="10"/>
<dbReference type="InterPro" id="IPR014721">
    <property type="entry name" value="Ribsml_uS5_D2-typ_fold_subgr"/>
</dbReference>
<dbReference type="GO" id="GO:0003677">
    <property type="term" value="F:DNA binding"/>
    <property type="evidence" value="ECO:0007669"/>
    <property type="project" value="UniProtKB-UniRule"/>
</dbReference>
<dbReference type="Gene3D" id="3.30.565.10">
    <property type="entry name" value="Histidine kinase-like ATPase, C-terminal domain"/>
    <property type="match status" value="1"/>
</dbReference>
<dbReference type="GO" id="GO:0005694">
    <property type="term" value="C:chromosome"/>
    <property type="evidence" value="ECO:0007669"/>
    <property type="project" value="InterPro"/>
</dbReference>
<dbReference type="Gene3D" id="3.40.50.670">
    <property type="match status" value="1"/>
</dbReference>
<keyword evidence="7 10" id="KW-0238">DNA-binding</keyword>
<dbReference type="PANTHER" id="PTHR45866:SF12">
    <property type="entry name" value="DNA TOPOISOMERASE 4 SUBUNIT B"/>
    <property type="match status" value="1"/>
</dbReference>
<feature type="region of interest" description="Disordered" evidence="11">
    <location>
        <begin position="389"/>
        <end position="424"/>
    </location>
</feature>
<evidence type="ECO:0000256" key="5">
    <source>
        <dbReference type="ARBA" id="ARBA00022842"/>
    </source>
</evidence>
<evidence type="ECO:0000256" key="8">
    <source>
        <dbReference type="ARBA" id="ARBA00023235"/>
    </source>
</evidence>
<dbReference type="PROSITE" id="PS50880">
    <property type="entry name" value="TOPRIM"/>
    <property type="match status" value="1"/>
</dbReference>
<feature type="site" description="Interaction with DNA" evidence="10">
    <location>
        <position position="456"/>
    </location>
</feature>
<comment type="similarity">
    <text evidence="10">Belongs to the type II topoisomerase family. ParE type 2 subfamily.</text>
</comment>
<dbReference type="FunFam" id="3.40.50.670:FF:000002">
    <property type="entry name" value="DNA gyrase subunit B"/>
    <property type="match status" value="1"/>
</dbReference>
<dbReference type="EMBL" id="FOGL01000001">
    <property type="protein sequence ID" value="SER09735.1"/>
    <property type="molecule type" value="Genomic_DNA"/>
</dbReference>
<dbReference type="InterPro" id="IPR002288">
    <property type="entry name" value="DNA_gyrase_B_C"/>
</dbReference>
<evidence type="ECO:0000313" key="13">
    <source>
        <dbReference type="EMBL" id="SER09735.1"/>
    </source>
</evidence>
<dbReference type="Pfam" id="PF00204">
    <property type="entry name" value="DNA_gyraseB"/>
    <property type="match status" value="1"/>
</dbReference>
<comment type="function">
    <text evidence="10">Topoisomerase IV is essential for chromosome segregation. It relaxes supercoiled DNA. Performs the decatenation events required during the replication of a circular DNA molecule.</text>
</comment>
<dbReference type="Pfam" id="PF02518">
    <property type="entry name" value="HATPase_c"/>
    <property type="match status" value="1"/>
</dbReference>
<comment type="catalytic activity">
    <reaction evidence="1 10">
        <text>ATP-dependent breakage, passage and rejoining of double-stranded DNA.</text>
        <dbReference type="EC" id="5.6.2.2"/>
    </reaction>
</comment>
<keyword evidence="10" id="KW-0547">Nucleotide-binding</keyword>
<feature type="site" description="Interaction with DNA" evidence="10">
    <location>
        <position position="624"/>
    </location>
</feature>
<dbReference type="Pfam" id="PF00986">
    <property type="entry name" value="DNA_gyraseB_C"/>
    <property type="match status" value="1"/>
</dbReference>
<dbReference type="AlphaFoldDB" id="A0A1H9LF35"/>
<evidence type="ECO:0000256" key="9">
    <source>
        <dbReference type="ARBA" id="ARBA00063644"/>
    </source>
</evidence>
<dbReference type="Gene3D" id="3.30.230.10">
    <property type="match status" value="1"/>
</dbReference>
<evidence type="ECO:0000259" key="12">
    <source>
        <dbReference type="PROSITE" id="PS50880"/>
    </source>
</evidence>
<dbReference type="PANTHER" id="PTHR45866">
    <property type="entry name" value="DNA GYRASE/TOPOISOMERASE SUBUNIT B"/>
    <property type="match status" value="1"/>
</dbReference>
<dbReference type="InterPro" id="IPR001241">
    <property type="entry name" value="Topo_IIA"/>
</dbReference>
<protein>
    <recommendedName>
        <fullName evidence="10">DNA topoisomerase 4 subunit B</fullName>
        <ecNumber evidence="10">5.6.2.2</ecNumber>
    </recommendedName>
    <alternativeName>
        <fullName evidence="10">Topoisomerase IV subunit B</fullName>
    </alternativeName>
</protein>
<dbReference type="InterPro" id="IPR020568">
    <property type="entry name" value="Ribosomal_Su5_D2-typ_SF"/>
</dbReference>
<dbReference type="RefSeq" id="WP_089738124.1">
    <property type="nucleotide sequence ID" value="NZ_FOGL01000001.1"/>
</dbReference>
<organism evidence="13 14">
    <name type="scientific">Gracilibacillus ureilyticus</name>
    <dbReference type="NCBI Taxonomy" id="531814"/>
    <lineage>
        <taxon>Bacteria</taxon>
        <taxon>Bacillati</taxon>
        <taxon>Bacillota</taxon>
        <taxon>Bacilli</taxon>
        <taxon>Bacillales</taxon>
        <taxon>Bacillaceae</taxon>
        <taxon>Gracilibacillus</taxon>
    </lineage>
</organism>
<feature type="binding site" evidence="10">
    <location>
        <position position="74"/>
    </location>
    <ligand>
        <name>ATP</name>
        <dbReference type="ChEBI" id="CHEBI:30616"/>
    </ligand>
</feature>
<dbReference type="SMART" id="SM00387">
    <property type="entry name" value="HATPase_c"/>
    <property type="match status" value="1"/>
</dbReference>
<dbReference type="GO" id="GO:0034335">
    <property type="term" value="F:DNA negative supercoiling activity"/>
    <property type="evidence" value="ECO:0007669"/>
    <property type="project" value="UniProtKB-ARBA"/>
</dbReference>
<evidence type="ECO:0000256" key="1">
    <source>
        <dbReference type="ARBA" id="ARBA00000185"/>
    </source>
</evidence>
<feature type="binding site" evidence="10">
    <location>
        <position position="47"/>
    </location>
    <ligand>
        <name>ATP</name>
        <dbReference type="ChEBI" id="CHEBI:30616"/>
    </ligand>
</feature>
<dbReference type="SMART" id="SM00433">
    <property type="entry name" value="TOP2c"/>
    <property type="match status" value="1"/>
</dbReference>
<name>A0A1H9LF35_9BACI</name>
<dbReference type="PROSITE" id="PS00177">
    <property type="entry name" value="TOPOISOMERASE_II"/>
    <property type="match status" value="1"/>
</dbReference>
<reference evidence="13 14" key="1">
    <citation type="submission" date="2016-10" db="EMBL/GenBank/DDBJ databases">
        <authorList>
            <person name="de Groot N.N."/>
        </authorList>
    </citation>
    <scope>NUCLEOTIDE SEQUENCE [LARGE SCALE GENOMIC DNA]</scope>
    <source>
        <strain evidence="13 14">CGMCC 1.7727</strain>
    </source>
</reference>
<keyword evidence="14" id="KW-1185">Reference proteome</keyword>
<evidence type="ECO:0000313" key="14">
    <source>
        <dbReference type="Proteomes" id="UP000199687"/>
    </source>
</evidence>
<dbReference type="GO" id="GO:0007059">
    <property type="term" value="P:chromosome segregation"/>
    <property type="evidence" value="ECO:0007669"/>
    <property type="project" value="UniProtKB-UniRule"/>
</dbReference>
<dbReference type="InterPro" id="IPR036890">
    <property type="entry name" value="HATPase_C_sf"/>
</dbReference>
<evidence type="ECO:0000256" key="2">
    <source>
        <dbReference type="ARBA" id="ARBA00001946"/>
    </source>
</evidence>
<evidence type="ECO:0000256" key="4">
    <source>
        <dbReference type="ARBA" id="ARBA00022723"/>
    </source>
</evidence>
<dbReference type="CDD" id="cd00822">
    <property type="entry name" value="TopoII_Trans_DNA_gyrase"/>
    <property type="match status" value="1"/>
</dbReference>
<dbReference type="InterPro" id="IPR013506">
    <property type="entry name" value="Topo_IIA_bsu_dom2"/>
</dbReference>
<evidence type="ECO:0000256" key="3">
    <source>
        <dbReference type="ARBA" id="ARBA00010708"/>
    </source>
</evidence>
<dbReference type="Proteomes" id="UP000199687">
    <property type="component" value="Unassembled WGS sequence"/>
</dbReference>
<dbReference type="SUPFAM" id="SSF54211">
    <property type="entry name" value="Ribosomal protein S5 domain 2-like"/>
    <property type="match status" value="1"/>
</dbReference>
<dbReference type="GO" id="GO:0046872">
    <property type="term" value="F:metal ion binding"/>
    <property type="evidence" value="ECO:0007669"/>
    <property type="project" value="UniProtKB-KW"/>
</dbReference>
<dbReference type="InterPro" id="IPR013759">
    <property type="entry name" value="Topo_IIA_B_C"/>
</dbReference>
<dbReference type="Pfam" id="PF01751">
    <property type="entry name" value="Toprim"/>
    <property type="match status" value="1"/>
</dbReference>
<dbReference type="InterPro" id="IPR013760">
    <property type="entry name" value="Topo_IIA-like_dom_sf"/>
</dbReference>
<feature type="binding site" evidence="10">
    <location>
        <position position="339"/>
    </location>
    <ligand>
        <name>ATP</name>
        <dbReference type="ChEBI" id="CHEBI:30616"/>
    </ligand>
</feature>
<dbReference type="GO" id="GO:0005524">
    <property type="term" value="F:ATP binding"/>
    <property type="evidence" value="ECO:0007669"/>
    <property type="project" value="UniProtKB-UniRule"/>
</dbReference>
<sequence length="650" mass="72643">MAKNTTYSDDSIQVLEGLDAVRKRPGMYIGSTDTRGLHHLVFEIVDNSVDEALSGYGDFIKVVIHEDNSITVKDRGRGMPTGMHQTGRPTPEVILTVLHAGGKFGQGGYKTSGGLHGVGASVVNALSEWLEVTIERDGHVYVQRFESGGKPVTTLEKKGKTKETGTTISFKPDRSIFSTDVFQFEVLSERLREAAFLLKGITIELIDERNDNQSETYHYPDGLKEFVSYLNEDKDSLHPVVAFEGEQLGMELDFAFQFNDGYAESILSFVNNVRTKDGGTHESGAKAAITRIFNDYARKVNLLKEKDKNLEGNDIREGFTAVISIKIPEEKLQFEGQTKGKLGTAEARSAVDAVVAENLLYFLEENPDISSMLIRKAVRAKEARLAARKAREEARSGKKKKRKDALLSGKLTPAQSRNPDKNELYLVEGDSAGGSAKQGRDRKFQAVLPLRGKVINTEKAKLGDVLKNEEISTIIHTIGAGVGADFSLEDVQYKKIVIMTDADTDGAHIQVLLLTFFYRYMRPLIEAGKVFIALPPLYQITKGKGAKAKVEYAWNEDDMKKITKQYKTGYQLQRYKGLGEMNADQLWETTMNPDTRTLIRVKIDDLARAEKRVSTLMGDKVEPRRKWIESHVKFSLDEEDNIIDNENIQK</sequence>
<keyword evidence="8 10" id="KW-0413">Isomerase</keyword>
<dbReference type="NCBIfam" id="NF004189">
    <property type="entry name" value="PRK05644.1"/>
    <property type="match status" value="1"/>
</dbReference>
<dbReference type="FunFam" id="3.30.565.10:FF:000002">
    <property type="entry name" value="DNA gyrase subunit B"/>
    <property type="match status" value="1"/>
</dbReference>